<keyword evidence="10" id="KW-0472">Membrane</keyword>
<feature type="domain" description="3-deoxy-D-manno-octulosonic-acid transferase N-terminal" evidence="11">
    <location>
        <begin position="26"/>
        <end position="192"/>
    </location>
</feature>
<evidence type="ECO:0000256" key="10">
    <source>
        <dbReference type="RuleBase" id="RU365103"/>
    </source>
</evidence>
<keyword evidence="13" id="KW-1185">Reference proteome</keyword>
<evidence type="ECO:0000256" key="3">
    <source>
        <dbReference type="ARBA" id="ARBA00012621"/>
    </source>
</evidence>
<dbReference type="OrthoDB" id="9789797at2"/>
<keyword evidence="10" id="KW-1003">Cell membrane</keyword>
<dbReference type="Pfam" id="PF04413">
    <property type="entry name" value="Glycos_transf_N"/>
    <property type="match status" value="1"/>
</dbReference>
<dbReference type="GO" id="GO:0009245">
    <property type="term" value="P:lipid A biosynthetic process"/>
    <property type="evidence" value="ECO:0007669"/>
    <property type="project" value="TreeGrafter"/>
</dbReference>
<dbReference type="EC" id="2.4.99.12" evidence="3 10"/>
<dbReference type="UniPathway" id="UPA00958"/>
<evidence type="ECO:0000256" key="6">
    <source>
        <dbReference type="ARBA" id="ARBA00031445"/>
    </source>
</evidence>
<proteinExistence type="inferred from homology"/>
<evidence type="ECO:0000256" key="7">
    <source>
        <dbReference type="ARBA" id="ARBA00049183"/>
    </source>
</evidence>
<evidence type="ECO:0000313" key="12">
    <source>
        <dbReference type="EMBL" id="SEN83569.1"/>
    </source>
</evidence>
<comment type="subcellular location">
    <subcellularLocation>
        <location evidence="10">Cell membrane</location>
    </subcellularLocation>
</comment>
<dbReference type="PANTHER" id="PTHR42755">
    <property type="entry name" value="3-DEOXY-MANNO-OCTULOSONATE CYTIDYLYLTRANSFERASE"/>
    <property type="match status" value="1"/>
</dbReference>
<evidence type="ECO:0000256" key="9">
    <source>
        <dbReference type="PIRSR" id="PIRSR639901-2"/>
    </source>
</evidence>
<dbReference type="InterPro" id="IPR007507">
    <property type="entry name" value="Glycos_transf_N"/>
</dbReference>
<sequence length="404" mass="42698">MIHTAAARLAETGLRLRAMMGGGETLRQRLVLDDPPPQADIWVHGASVGELVSARIIIEALAGSAQVLVTANSPTGRDMAAGWGLPARLAPLDVPGALGRFLDAARPRLALTVEGEFWPLRSRMLAARGVPQAMIGARISARSAVRWGRLRGLIAPVLGRIEALSAQDAGSEERLRALGLPQAAILPRLDLKLLAPAAIAPPPDDPARDRVWLAASTHEGEDGVILDAWLAARQSCPDLRLILAPRHPRRGDEIATLIAARGLTVARRSGGAESGPVLLADTLGEMSRWYAAAGICFIGGTLTDRGGHTPWEPAAWRCAILHGPHVSNHAEGFAALAQAGAARQLHPQDLGATVARLAADPAQAQRMGHAARAVLDRRAGNPASLIARLRDLANTRDRNDIQGQ</sequence>
<protein>
    <recommendedName>
        <fullName evidence="4 10">3-deoxy-D-manno-octulosonic acid transferase</fullName>
        <shortName evidence="10">Kdo transferase</shortName>
        <ecNumber evidence="3 10">2.4.99.12</ecNumber>
    </recommendedName>
    <alternativeName>
        <fullName evidence="6 10">Lipid IV(A) 3-deoxy-D-manno-octulosonic acid transferase</fullName>
    </alternativeName>
</protein>
<dbReference type="Gene3D" id="3.40.50.11720">
    <property type="entry name" value="3-Deoxy-D-manno-octulosonic-acid transferase, N-terminal domain"/>
    <property type="match status" value="1"/>
</dbReference>
<keyword evidence="10" id="KW-0448">Lipopolysaccharide biosynthesis</keyword>
<comment type="pathway">
    <text evidence="2 10">Bacterial outer membrane biogenesis; LPS core biosynthesis.</text>
</comment>
<feature type="active site" description="Proton acceptor" evidence="8">
    <location>
        <position position="50"/>
    </location>
</feature>
<evidence type="ECO:0000256" key="1">
    <source>
        <dbReference type="ARBA" id="ARBA00003394"/>
    </source>
</evidence>
<gene>
    <name evidence="12" type="ORF">SAMN04489859_101879</name>
</gene>
<comment type="function">
    <text evidence="1 10">Involved in lipopolysaccharide (LPS) biosynthesis. Catalyzes the transfer of 3-deoxy-D-manno-octulosonate (Kdo) residue(s) from CMP-Kdo to lipid IV(A), the tetraacyldisaccharide-1,4'-bisphosphate precursor of lipid A.</text>
</comment>
<evidence type="ECO:0000313" key="13">
    <source>
        <dbReference type="Proteomes" id="UP000199054"/>
    </source>
</evidence>
<accession>A0A1H8JS97</accession>
<evidence type="ECO:0000259" key="11">
    <source>
        <dbReference type="Pfam" id="PF04413"/>
    </source>
</evidence>
<feature type="site" description="Transition state stabilizer" evidence="9">
    <location>
        <position position="192"/>
    </location>
</feature>
<comment type="catalytic activity">
    <reaction evidence="7 10">
        <text>lipid IVA (E. coli) + CMP-3-deoxy-beta-D-manno-octulosonate = alpha-Kdo-(2-&gt;6)-lipid IVA (E. coli) + CMP + H(+)</text>
        <dbReference type="Rhea" id="RHEA:28066"/>
        <dbReference type="ChEBI" id="CHEBI:15378"/>
        <dbReference type="ChEBI" id="CHEBI:58603"/>
        <dbReference type="ChEBI" id="CHEBI:60364"/>
        <dbReference type="ChEBI" id="CHEBI:60377"/>
        <dbReference type="ChEBI" id="CHEBI:85987"/>
        <dbReference type="EC" id="2.4.99.12"/>
    </reaction>
</comment>
<reference evidence="12 13" key="1">
    <citation type="submission" date="2016-10" db="EMBL/GenBank/DDBJ databases">
        <authorList>
            <person name="de Groot N.N."/>
        </authorList>
    </citation>
    <scope>NUCLEOTIDE SEQUENCE [LARGE SCALE GENOMIC DNA]</scope>
    <source>
        <strain evidence="12 13">DSM 8512</strain>
    </source>
</reference>
<dbReference type="Gene3D" id="3.40.50.2000">
    <property type="entry name" value="Glycogen Phosphorylase B"/>
    <property type="match status" value="1"/>
</dbReference>
<name>A0A1H8JS97_9RHOB</name>
<keyword evidence="5 10" id="KW-0808">Transferase</keyword>
<dbReference type="InterPro" id="IPR038107">
    <property type="entry name" value="Glycos_transf_N_sf"/>
</dbReference>
<dbReference type="Proteomes" id="UP000199054">
    <property type="component" value="Unassembled WGS sequence"/>
</dbReference>
<dbReference type="SUPFAM" id="SSF53756">
    <property type="entry name" value="UDP-Glycosyltransferase/glycogen phosphorylase"/>
    <property type="match status" value="1"/>
</dbReference>
<evidence type="ECO:0000256" key="2">
    <source>
        <dbReference type="ARBA" id="ARBA00004713"/>
    </source>
</evidence>
<dbReference type="InterPro" id="IPR039901">
    <property type="entry name" value="Kdotransferase"/>
</dbReference>
<dbReference type="GO" id="GO:0009244">
    <property type="term" value="P:lipopolysaccharide core region biosynthetic process"/>
    <property type="evidence" value="ECO:0007669"/>
    <property type="project" value="UniProtKB-UniRule"/>
</dbReference>
<evidence type="ECO:0000256" key="4">
    <source>
        <dbReference type="ARBA" id="ARBA00019077"/>
    </source>
</evidence>
<dbReference type="STRING" id="34002.SAMN04489859_101879"/>
<dbReference type="GO" id="GO:0005886">
    <property type="term" value="C:plasma membrane"/>
    <property type="evidence" value="ECO:0007669"/>
    <property type="project" value="UniProtKB-SubCell"/>
</dbReference>
<dbReference type="PANTHER" id="PTHR42755:SF1">
    <property type="entry name" value="3-DEOXY-D-MANNO-OCTULOSONIC ACID TRANSFERASE, MITOCHONDRIAL-RELATED"/>
    <property type="match status" value="1"/>
</dbReference>
<evidence type="ECO:0000256" key="5">
    <source>
        <dbReference type="ARBA" id="ARBA00022679"/>
    </source>
</evidence>
<feature type="site" description="Transition state stabilizer" evidence="9">
    <location>
        <position position="114"/>
    </location>
</feature>
<dbReference type="RefSeq" id="WP_090613191.1">
    <property type="nucleotide sequence ID" value="NZ_CP067124.1"/>
</dbReference>
<evidence type="ECO:0000256" key="8">
    <source>
        <dbReference type="PIRSR" id="PIRSR639901-1"/>
    </source>
</evidence>
<organism evidence="12 13">
    <name type="scientific">Paracoccus alcaliphilus</name>
    <dbReference type="NCBI Taxonomy" id="34002"/>
    <lineage>
        <taxon>Bacteria</taxon>
        <taxon>Pseudomonadati</taxon>
        <taxon>Pseudomonadota</taxon>
        <taxon>Alphaproteobacteria</taxon>
        <taxon>Rhodobacterales</taxon>
        <taxon>Paracoccaceae</taxon>
        <taxon>Paracoccus</taxon>
    </lineage>
</organism>
<dbReference type="GO" id="GO:0043842">
    <property type="term" value="F:Kdo transferase activity"/>
    <property type="evidence" value="ECO:0007669"/>
    <property type="project" value="UniProtKB-EC"/>
</dbReference>
<comment type="similarity">
    <text evidence="10">Belongs to the glycosyltransferase group 1 family.</text>
</comment>
<dbReference type="EMBL" id="FODE01000018">
    <property type="protein sequence ID" value="SEN83569.1"/>
    <property type="molecule type" value="Genomic_DNA"/>
</dbReference>
<dbReference type="AlphaFoldDB" id="A0A1H8JS97"/>